<comment type="caution">
    <text evidence="1">The sequence shown here is derived from an EMBL/GenBank/DDBJ whole genome shotgun (WGS) entry which is preliminary data.</text>
</comment>
<sequence>MAARDDLTVRLYGFNRLPLSPKIRAAVPGERDLRGFVLAGTPGLSEHWRSRRLERRAGWLSWIRRDGTSRTPTVAHKLYISPMPEAVGDAVRVLTPLVTDSPCVAFKLGATPSFLARPDKLVAYFRGRNEMLDVARLAAERLDGIPAHGVPFTFPLDSAGLVSSGVDPPYDADRLTSWRLWLCTELARAILAADGGDALAAARSRLVALGIDPDTWQAPLDPWGTHGPG</sequence>
<organism evidence="1 2">
    <name type="scientific">Mumia xiangluensis</name>
    <dbReference type="NCBI Taxonomy" id="1678900"/>
    <lineage>
        <taxon>Bacteria</taxon>
        <taxon>Bacillati</taxon>
        <taxon>Actinomycetota</taxon>
        <taxon>Actinomycetes</taxon>
        <taxon>Propionibacteriales</taxon>
        <taxon>Nocardioidaceae</taxon>
        <taxon>Mumia</taxon>
    </lineage>
</organism>
<name>A0ABW1QHY6_9ACTN</name>
<protein>
    <submittedName>
        <fullName evidence="1">Uncharacterized protein</fullName>
    </submittedName>
</protein>
<reference evidence="2" key="1">
    <citation type="journal article" date="2019" name="Int. J. Syst. Evol. Microbiol.">
        <title>The Global Catalogue of Microorganisms (GCM) 10K type strain sequencing project: providing services to taxonomists for standard genome sequencing and annotation.</title>
        <authorList>
            <consortium name="The Broad Institute Genomics Platform"/>
            <consortium name="The Broad Institute Genome Sequencing Center for Infectious Disease"/>
            <person name="Wu L."/>
            <person name="Ma J."/>
        </authorList>
    </citation>
    <scope>NUCLEOTIDE SEQUENCE [LARGE SCALE GENOMIC DNA]</scope>
    <source>
        <strain evidence="2">CGMCC 4.7198</strain>
    </source>
</reference>
<evidence type="ECO:0000313" key="1">
    <source>
        <dbReference type="EMBL" id="MFC6148976.1"/>
    </source>
</evidence>
<dbReference type="EMBL" id="JBHSQL010000004">
    <property type="protein sequence ID" value="MFC6148976.1"/>
    <property type="molecule type" value="Genomic_DNA"/>
</dbReference>
<evidence type="ECO:0000313" key="2">
    <source>
        <dbReference type="Proteomes" id="UP001596097"/>
    </source>
</evidence>
<dbReference type="Proteomes" id="UP001596097">
    <property type="component" value="Unassembled WGS sequence"/>
</dbReference>
<dbReference type="RefSeq" id="WP_163695864.1">
    <property type="nucleotide sequence ID" value="NZ_JBHSQL010000004.1"/>
</dbReference>
<proteinExistence type="predicted"/>
<gene>
    <name evidence="1" type="ORF">ACFPYK_06180</name>
</gene>
<accession>A0ABW1QHY6</accession>
<keyword evidence="2" id="KW-1185">Reference proteome</keyword>